<proteinExistence type="predicted"/>
<keyword evidence="2" id="KW-1185">Reference proteome</keyword>
<gene>
    <name evidence="1" type="ORF">CC85DRAFT_288867</name>
</gene>
<dbReference type="OrthoDB" id="10652401at2759"/>
<reference evidence="1 2" key="1">
    <citation type="submission" date="2015-03" db="EMBL/GenBank/DDBJ databases">
        <title>Genomics and transcriptomics of the oil-accumulating basidiomycete yeast T. oleaginosus allow insights into substrate utilization and the diverse evolutionary trajectories of mating systems in fungi.</title>
        <authorList>
            <consortium name="DOE Joint Genome Institute"/>
            <person name="Kourist R."/>
            <person name="Kracht O."/>
            <person name="Bracharz F."/>
            <person name="Lipzen A."/>
            <person name="Nolan M."/>
            <person name="Ohm R."/>
            <person name="Grigoriev I."/>
            <person name="Sun S."/>
            <person name="Heitman J."/>
            <person name="Bruck T."/>
            <person name="Nowrousian M."/>
        </authorList>
    </citation>
    <scope>NUCLEOTIDE SEQUENCE [LARGE SCALE GENOMIC DNA]</scope>
    <source>
        <strain evidence="1 2">IBC0246</strain>
    </source>
</reference>
<dbReference type="EMBL" id="KQ087269">
    <property type="protein sequence ID" value="KLT39152.1"/>
    <property type="molecule type" value="Genomic_DNA"/>
</dbReference>
<dbReference type="RefSeq" id="XP_018275643.1">
    <property type="nucleotide sequence ID" value="XM_018424406.1"/>
</dbReference>
<dbReference type="Proteomes" id="UP000053611">
    <property type="component" value="Unassembled WGS sequence"/>
</dbReference>
<sequence>MSTVPQDWNLHLKYPGIELRKRSGSGLSAAARVLALVTWQGMHHYRVRWAIVFNGNTAMVAYLAKQHTMFLSKPFGREGDKGLTLASALFALAVMKHGSDSARPMGTMRDNSLSFLPRPSGALIYSQWEMVCDNCEWAVKDTQLFRDAAEFPDSSESESGSEVNV</sequence>
<accession>A0A0J0XDK7</accession>
<protein>
    <submittedName>
        <fullName evidence="1">Uncharacterized protein</fullName>
    </submittedName>
</protein>
<dbReference type="AlphaFoldDB" id="A0A0J0XDK7"/>
<organism evidence="1 2">
    <name type="scientific">Cutaneotrichosporon oleaginosum</name>
    <dbReference type="NCBI Taxonomy" id="879819"/>
    <lineage>
        <taxon>Eukaryota</taxon>
        <taxon>Fungi</taxon>
        <taxon>Dikarya</taxon>
        <taxon>Basidiomycota</taxon>
        <taxon>Agaricomycotina</taxon>
        <taxon>Tremellomycetes</taxon>
        <taxon>Trichosporonales</taxon>
        <taxon>Trichosporonaceae</taxon>
        <taxon>Cutaneotrichosporon</taxon>
    </lineage>
</organism>
<dbReference type="GeneID" id="28985009"/>
<evidence type="ECO:0000313" key="1">
    <source>
        <dbReference type="EMBL" id="KLT39152.1"/>
    </source>
</evidence>
<name>A0A0J0XDK7_9TREE</name>
<evidence type="ECO:0000313" key="2">
    <source>
        <dbReference type="Proteomes" id="UP000053611"/>
    </source>
</evidence>